<dbReference type="Pfam" id="PF13208">
    <property type="entry name" value="TerB_N"/>
    <property type="match status" value="1"/>
</dbReference>
<dbReference type="eggNOG" id="COG4103">
    <property type="taxonomic scope" value="Bacteria"/>
</dbReference>
<evidence type="ECO:0000313" key="3">
    <source>
        <dbReference type="Proteomes" id="UP000051647"/>
    </source>
</evidence>
<accession>A0A0R1SNL5</accession>
<evidence type="ECO:0000259" key="1">
    <source>
        <dbReference type="Pfam" id="PF13208"/>
    </source>
</evidence>
<protein>
    <recommendedName>
        <fullName evidence="1">TerB N-terminal domain-containing protein</fullName>
    </recommendedName>
</protein>
<gene>
    <name evidence="2" type="ORF">FC27_GL000493</name>
</gene>
<reference evidence="2 3" key="1">
    <citation type="journal article" date="2015" name="Genome Announc.">
        <title>Expanding the biotechnology potential of lactobacilli through comparative genomics of 213 strains and associated genera.</title>
        <authorList>
            <person name="Sun Z."/>
            <person name="Harris H.M."/>
            <person name="McCann A."/>
            <person name="Guo C."/>
            <person name="Argimon S."/>
            <person name="Zhang W."/>
            <person name="Yang X."/>
            <person name="Jeffery I.B."/>
            <person name="Cooney J.C."/>
            <person name="Kagawa T.F."/>
            <person name="Liu W."/>
            <person name="Song Y."/>
            <person name="Salvetti E."/>
            <person name="Wrobel A."/>
            <person name="Rasinkangas P."/>
            <person name="Parkhill J."/>
            <person name="Rea M.C."/>
            <person name="O'Sullivan O."/>
            <person name="Ritari J."/>
            <person name="Douillard F.P."/>
            <person name="Paul Ross R."/>
            <person name="Yang R."/>
            <person name="Briner A.E."/>
            <person name="Felis G.E."/>
            <person name="de Vos W.M."/>
            <person name="Barrangou R."/>
            <person name="Klaenhammer T.R."/>
            <person name="Caufield P.W."/>
            <person name="Cui Y."/>
            <person name="Zhang H."/>
            <person name="O'Toole P.W."/>
        </authorList>
    </citation>
    <scope>NUCLEOTIDE SEQUENCE [LARGE SCALE GENOMIC DNA]</scope>
    <source>
        <strain evidence="2 3">DSM 14857</strain>
    </source>
</reference>
<evidence type="ECO:0000313" key="2">
    <source>
        <dbReference type="EMBL" id="KRL66619.1"/>
    </source>
</evidence>
<organism evidence="2 3">
    <name type="scientific">Companilactobacillus versmoldensis DSM 14857 = KCTC 3814</name>
    <dbReference type="NCBI Taxonomy" id="1423815"/>
    <lineage>
        <taxon>Bacteria</taxon>
        <taxon>Bacillati</taxon>
        <taxon>Bacillota</taxon>
        <taxon>Bacilli</taxon>
        <taxon>Lactobacillales</taxon>
        <taxon>Lactobacillaceae</taxon>
        <taxon>Companilactobacillus</taxon>
    </lineage>
</organism>
<name>A0A0R1SNL5_9LACO</name>
<feature type="domain" description="TerB N-terminal" evidence="1">
    <location>
        <begin position="64"/>
        <end position="141"/>
    </location>
</feature>
<dbReference type="PATRIC" id="fig|1423815.3.peg.500"/>
<comment type="caution">
    <text evidence="2">The sequence shown here is derived from an EMBL/GenBank/DDBJ whole genome shotgun (WGS) entry which is preliminary data.</text>
</comment>
<sequence>MSFFATIFGHDTLAHEQTDGQQKYTVQRIHVGSHHFDISTEILDLLWFGDGRRKNTMDFEDSSISEPSEIMTRDQVYQENPVPVGNYPSFNNLTPGQKYPFLTWLQDIEQDNDVGYAYLLLYALERRLYMGSMVEPAVNLIRKLHRIINNPDFVRHSSDTLVWAAYKYKRVEFLNCLRIDEMPEETQILVKLYTRGHLDGHDIMLVSEKMGMDNQRYVTGKPRLFEKILNDKLANKYDEGFFSISNIDHAGEASVSIWLSNFSIPKKARRVKVPNLLEHRSIRKPLLKILEQTSEDVRIELLGHYK</sequence>
<dbReference type="OrthoDB" id="227636at2"/>
<keyword evidence="3" id="KW-1185">Reference proteome</keyword>
<dbReference type="RefSeq" id="WP_010624497.1">
    <property type="nucleotide sequence ID" value="NZ_AZFA01000013.1"/>
</dbReference>
<proteinExistence type="predicted"/>
<dbReference type="AlphaFoldDB" id="A0A0R1SNL5"/>
<dbReference type="InterPro" id="IPR025266">
    <property type="entry name" value="TerB_N"/>
</dbReference>
<dbReference type="Proteomes" id="UP000051647">
    <property type="component" value="Unassembled WGS sequence"/>
</dbReference>
<dbReference type="EMBL" id="AZFA01000013">
    <property type="protein sequence ID" value="KRL66619.1"/>
    <property type="molecule type" value="Genomic_DNA"/>
</dbReference>